<keyword evidence="2" id="KW-1185">Reference proteome</keyword>
<comment type="caution">
    <text evidence="1">The sequence shown here is derived from an EMBL/GenBank/DDBJ whole genome shotgun (WGS) entry which is preliminary data.</text>
</comment>
<dbReference type="AlphaFoldDB" id="A0A3M8V671"/>
<name>A0A3M8V671_9ACTN</name>
<protein>
    <submittedName>
        <fullName evidence="1">Histidine kinase</fullName>
    </submittedName>
</protein>
<evidence type="ECO:0000313" key="2">
    <source>
        <dbReference type="Proteomes" id="UP000275401"/>
    </source>
</evidence>
<dbReference type="EMBL" id="RIBZ01000489">
    <property type="protein sequence ID" value="RNG12988.1"/>
    <property type="molecule type" value="Genomic_DNA"/>
</dbReference>
<dbReference type="GO" id="GO:0016301">
    <property type="term" value="F:kinase activity"/>
    <property type="evidence" value="ECO:0007669"/>
    <property type="project" value="UniProtKB-KW"/>
</dbReference>
<feature type="non-terminal residue" evidence="1">
    <location>
        <position position="1"/>
    </location>
</feature>
<sequence>RTGGGRGLRGIAERAALLRGSCAWDTVDGRWRLTVRLPLGAAR</sequence>
<dbReference type="Gene3D" id="3.30.565.10">
    <property type="entry name" value="Histidine kinase-like ATPase, C-terminal domain"/>
    <property type="match status" value="1"/>
</dbReference>
<evidence type="ECO:0000313" key="1">
    <source>
        <dbReference type="EMBL" id="RNG12988.1"/>
    </source>
</evidence>
<gene>
    <name evidence="1" type="ORF">EEJ42_31875</name>
</gene>
<organism evidence="1 2">
    <name type="scientific">Streptomyces botrytidirepellens</name>
    <dbReference type="NCBI Taxonomy" id="2486417"/>
    <lineage>
        <taxon>Bacteria</taxon>
        <taxon>Bacillati</taxon>
        <taxon>Actinomycetota</taxon>
        <taxon>Actinomycetes</taxon>
        <taxon>Kitasatosporales</taxon>
        <taxon>Streptomycetaceae</taxon>
        <taxon>Streptomyces</taxon>
    </lineage>
</organism>
<dbReference type="Proteomes" id="UP000275401">
    <property type="component" value="Unassembled WGS sequence"/>
</dbReference>
<accession>A0A3M8V671</accession>
<keyword evidence="1" id="KW-0808">Transferase</keyword>
<reference evidence="1 2" key="1">
    <citation type="submission" date="2018-11" db="EMBL/GenBank/DDBJ databases">
        <title>The Potential of Streptomyces as Biocontrol Agents against the Tomato grey mould, Botrytis cinerea (Gray mold) Frontiers in Microbiology.</title>
        <authorList>
            <person name="Li D."/>
        </authorList>
    </citation>
    <scope>NUCLEOTIDE SEQUENCE [LARGE SCALE GENOMIC DNA]</scope>
    <source>
        <strain evidence="1 2">NEAU-LD23</strain>
    </source>
</reference>
<proteinExistence type="predicted"/>
<dbReference type="InterPro" id="IPR036890">
    <property type="entry name" value="HATPase_C_sf"/>
</dbReference>
<keyword evidence="1" id="KW-0418">Kinase</keyword>